<name>A0A9D1JLM0_9FIRM</name>
<dbReference type="Pfam" id="PF03682">
    <property type="entry name" value="UPF0158"/>
    <property type="match status" value="1"/>
</dbReference>
<reference evidence="1" key="2">
    <citation type="journal article" date="2021" name="PeerJ">
        <title>Extensive microbial diversity within the chicken gut microbiome revealed by metagenomics and culture.</title>
        <authorList>
            <person name="Gilroy R."/>
            <person name="Ravi A."/>
            <person name="Getino M."/>
            <person name="Pursley I."/>
            <person name="Horton D.L."/>
            <person name="Alikhan N.F."/>
            <person name="Baker D."/>
            <person name="Gharbi K."/>
            <person name="Hall N."/>
            <person name="Watson M."/>
            <person name="Adriaenssens E.M."/>
            <person name="Foster-Nyarko E."/>
            <person name="Jarju S."/>
            <person name="Secka A."/>
            <person name="Antonio M."/>
            <person name="Oren A."/>
            <person name="Chaudhuri R.R."/>
            <person name="La Ragione R."/>
            <person name="Hildebrand F."/>
            <person name="Pallen M.J."/>
        </authorList>
    </citation>
    <scope>NUCLEOTIDE SEQUENCE</scope>
    <source>
        <strain evidence="1">CHK190-19873</strain>
    </source>
</reference>
<reference evidence="1" key="1">
    <citation type="submission" date="2020-10" db="EMBL/GenBank/DDBJ databases">
        <authorList>
            <person name="Gilroy R."/>
        </authorList>
    </citation>
    <scope>NUCLEOTIDE SEQUENCE</scope>
    <source>
        <strain evidence="1">CHK190-19873</strain>
    </source>
</reference>
<accession>A0A9D1JLM0</accession>
<gene>
    <name evidence="1" type="ORF">IAB44_17270</name>
</gene>
<proteinExistence type="predicted"/>
<comment type="caution">
    <text evidence="1">The sequence shown here is derived from an EMBL/GenBank/DDBJ whole genome shotgun (WGS) entry which is preliminary data.</text>
</comment>
<dbReference type="AlphaFoldDB" id="A0A9D1JLM0"/>
<protein>
    <submittedName>
        <fullName evidence="1">Uncharacterized protein</fullName>
    </submittedName>
</protein>
<dbReference type="InterPro" id="IPR005361">
    <property type="entry name" value="UPF0158"/>
</dbReference>
<dbReference type="EMBL" id="DVIQ01000115">
    <property type="protein sequence ID" value="HIS33272.1"/>
    <property type="molecule type" value="Genomic_DNA"/>
</dbReference>
<sequence length="140" mass="16664">MGEKLKVKLSDIILAMETADQYTENFIDAETGELVWISDMMMSPDEIEEVASQLDEHGFYRLPTSFDIREYDMMEEFVYSLPEPAQSRLERAIRGKGAFRRFHDTICQLGVDSQWYEYQESEYRKKAIEWCEENELEYEE</sequence>
<organism evidence="1 2">
    <name type="scientific">Candidatus Limivivens intestinipullorum</name>
    <dbReference type="NCBI Taxonomy" id="2840858"/>
    <lineage>
        <taxon>Bacteria</taxon>
        <taxon>Bacillati</taxon>
        <taxon>Bacillota</taxon>
        <taxon>Clostridia</taxon>
        <taxon>Lachnospirales</taxon>
        <taxon>Lachnospiraceae</taxon>
        <taxon>Lachnospiraceae incertae sedis</taxon>
        <taxon>Candidatus Limivivens</taxon>
    </lineage>
</organism>
<dbReference type="Proteomes" id="UP000823935">
    <property type="component" value="Unassembled WGS sequence"/>
</dbReference>
<evidence type="ECO:0000313" key="2">
    <source>
        <dbReference type="Proteomes" id="UP000823935"/>
    </source>
</evidence>
<evidence type="ECO:0000313" key="1">
    <source>
        <dbReference type="EMBL" id="HIS33272.1"/>
    </source>
</evidence>